<proteinExistence type="predicted"/>
<evidence type="ECO:0000313" key="3">
    <source>
        <dbReference type="Proteomes" id="UP000181980"/>
    </source>
</evidence>
<dbReference type="Pfam" id="PF13460">
    <property type="entry name" value="NAD_binding_10"/>
    <property type="match status" value="1"/>
</dbReference>
<dbReference type="Gene3D" id="3.40.50.720">
    <property type="entry name" value="NAD(P)-binding Rossmann-like Domain"/>
    <property type="match status" value="1"/>
</dbReference>
<dbReference type="InterPro" id="IPR051604">
    <property type="entry name" value="Ergot_Alk_Oxidoreductase"/>
</dbReference>
<feature type="domain" description="NAD(P)-binding" evidence="1">
    <location>
        <begin position="6"/>
        <end position="180"/>
    </location>
</feature>
<dbReference type="Proteomes" id="UP000181980">
    <property type="component" value="Unassembled WGS sequence"/>
</dbReference>
<dbReference type="SUPFAM" id="SSF51735">
    <property type="entry name" value="NAD(P)-binding Rossmann-fold domains"/>
    <property type="match status" value="1"/>
</dbReference>
<dbReference type="STRING" id="561176.SAMN04488561_6855"/>
<gene>
    <name evidence="2" type="ORF">SAMN04488561_6855</name>
</gene>
<evidence type="ECO:0000313" key="2">
    <source>
        <dbReference type="EMBL" id="SEF18785.1"/>
    </source>
</evidence>
<dbReference type="PANTHER" id="PTHR43162">
    <property type="match status" value="1"/>
</dbReference>
<sequence length="289" mass="30559">MIVVTGATGTVGRPLVDVLHAAGAQVRAVSRDAASAALPSGIEVVEADPSRPDTVAAALDRVTALFLHPRAVGDAAAELTDLARRHGVRRIVALSATNVDDDPAEQPSRFAGDRNREAEEAAAGSGLRWTSLRAGFFAANTIAMWGAQLRAGDVVRYAYGDFAEAPIHERDLAEVAAHALLTDDLAGRRVELTGPRSLTHAEMVGVIGDVLGRPVRFEELAAHEAVERLTAHGLSEPFAVALIARYGRLSGAPQPVSSNVEKILGRPALTFAQWVADHADVFGRGRQPR</sequence>
<dbReference type="PANTHER" id="PTHR43162:SF1">
    <property type="entry name" value="PRESTALK A DIFFERENTIATION PROTEIN A"/>
    <property type="match status" value="1"/>
</dbReference>
<protein>
    <submittedName>
        <fullName evidence="2">Uncharacterized conserved protein YbjT, contains NAD(P)-binding and DUF2867 domains</fullName>
    </submittedName>
</protein>
<reference evidence="3" key="1">
    <citation type="submission" date="2016-10" db="EMBL/GenBank/DDBJ databases">
        <authorList>
            <person name="Varghese N."/>
            <person name="Submissions S."/>
        </authorList>
    </citation>
    <scope>NUCLEOTIDE SEQUENCE [LARGE SCALE GENOMIC DNA]</scope>
    <source>
        <strain evidence="3">DSM 45237</strain>
    </source>
</reference>
<name>A0A1H5PYH5_9ACTN</name>
<dbReference type="InterPro" id="IPR036291">
    <property type="entry name" value="NAD(P)-bd_dom_sf"/>
</dbReference>
<dbReference type="RefSeq" id="WP_069111450.1">
    <property type="nucleotide sequence ID" value="NZ_FNUC01000004.1"/>
</dbReference>
<organism evidence="2 3">
    <name type="scientific">Jiangella alba</name>
    <dbReference type="NCBI Taxonomy" id="561176"/>
    <lineage>
        <taxon>Bacteria</taxon>
        <taxon>Bacillati</taxon>
        <taxon>Actinomycetota</taxon>
        <taxon>Actinomycetes</taxon>
        <taxon>Jiangellales</taxon>
        <taxon>Jiangellaceae</taxon>
        <taxon>Jiangella</taxon>
    </lineage>
</organism>
<dbReference type="EMBL" id="FNUC01000004">
    <property type="protein sequence ID" value="SEF18785.1"/>
    <property type="molecule type" value="Genomic_DNA"/>
</dbReference>
<keyword evidence="3" id="KW-1185">Reference proteome</keyword>
<dbReference type="InterPro" id="IPR016040">
    <property type="entry name" value="NAD(P)-bd_dom"/>
</dbReference>
<dbReference type="AlphaFoldDB" id="A0A1H5PYH5"/>
<accession>A0A1H5PYH5</accession>
<dbReference type="Gene3D" id="3.90.25.10">
    <property type="entry name" value="UDP-galactose 4-epimerase, domain 1"/>
    <property type="match status" value="1"/>
</dbReference>
<evidence type="ECO:0000259" key="1">
    <source>
        <dbReference type="Pfam" id="PF13460"/>
    </source>
</evidence>
<dbReference type="OrthoDB" id="4457504at2"/>